<keyword evidence="3" id="KW-1185">Reference proteome</keyword>
<dbReference type="AlphaFoldDB" id="C5C153"/>
<dbReference type="PANTHER" id="PTHR22916">
    <property type="entry name" value="GLYCOSYLTRANSFERASE"/>
    <property type="match status" value="1"/>
</dbReference>
<dbReference type="Pfam" id="PF00535">
    <property type="entry name" value="Glycos_transf_2"/>
    <property type="match status" value="1"/>
</dbReference>
<dbReference type="EMBL" id="CP001618">
    <property type="protein sequence ID" value="ACQ79457.1"/>
    <property type="molecule type" value="Genomic_DNA"/>
</dbReference>
<dbReference type="GO" id="GO:0016758">
    <property type="term" value="F:hexosyltransferase activity"/>
    <property type="evidence" value="ECO:0007669"/>
    <property type="project" value="UniProtKB-ARBA"/>
</dbReference>
<dbReference type="InterPro" id="IPR029044">
    <property type="entry name" value="Nucleotide-diphossugar_trans"/>
</dbReference>
<evidence type="ECO:0000259" key="1">
    <source>
        <dbReference type="Pfam" id="PF00535"/>
    </source>
</evidence>
<protein>
    <submittedName>
        <fullName evidence="2">Glycosyl transferase family 2</fullName>
    </submittedName>
</protein>
<dbReference type="KEGG" id="bcv:Bcav_1197"/>
<dbReference type="STRING" id="471853.Bcav_1197"/>
<organism evidence="2 3">
    <name type="scientific">Beutenbergia cavernae (strain ATCC BAA-8 / DSM 12333 / CCUG 43141 / JCM 11478 / NBRC 16432 / NCIMB 13614 / HKI 0122)</name>
    <dbReference type="NCBI Taxonomy" id="471853"/>
    <lineage>
        <taxon>Bacteria</taxon>
        <taxon>Bacillati</taxon>
        <taxon>Actinomycetota</taxon>
        <taxon>Actinomycetes</taxon>
        <taxon>Micrococcales</taxon>
        <taxon>Beutenbergiaceae</taxon>
        <taxon>Beutenbergia</taxon>
    </lineage>
</organism>
<evidence type="ECO:0000313" key="3">
    <source>
        <dbReference type="Proteomes" id="UP000007962"/>
    </source>
</evidence>
<sequence length="358" mass="39817">MPSDGLLSVVMTARDVEEYVGEAVSSVLDQSYRDLELVVVDDGSADGTAGVLAELASHDPRVRLLRADGVGPGAARNLALREVGGELLTFVDGDDVVPQGAFAALVGALGSQDADIAVGDVVRLHDHGLGPSPAHERSVRRRHERTHIDAVPDLVYDSTAWNKVYRRRLWTDHRLHFTEGAMYEDIAVVLEAHVRASAVTILGEVTYHWRWRRDSSSITQLKGQEQNLRDRVRALDHSLHLTENHPELRAALLAKIRRFDLLLYAYHAEVARDRSYRKLYRAAVRQFVPVRDAVLAPDLAVEDRLAYLAVHAGAFSVIQPMRRLVRSSRDGISSTRGTVRRAVGHGRANLRRARRRPG</sequence>
<keyword evidence="2" id="KW-0808">Transferase</keyword>
<dbReference type="Gene3D" id="3.90.550.10">
    <property type="entry name" value="Spore Coat Polysaccharide Biosynthesis Protein SpsA, Chain A"/>
    <property type="match status" value="1"/>
</dbReference>
<gene>
    <name evidence="2" type="ordered locus">Bcav_1197</name>
</gene>
<feature type="domain" description="Glycosyltransferase 2-like" evidence="1">
    <location>
        <begin position="8"/>
        <end position="168"/>
    </location>
</feature>
<dbReference type="PANTHER" id="PTHR22916:SF3">
    <property type="entry name" value="UDP-GLCNAC:BETAGAL BETA-1,3-N-ACETYLGLUCOSAMINYLTRANSFERASE-LIKE PROTEIN 1"/>
    <property type="match status" value="1"/>
</dbReference>
<dbReference type="HOGENOM" id="CLU_025996_25_1_11"/>
<dbReference type="eggNOG" id="COG0463">
    <property type="taxonomic scope" value="Bacteria"/>
</dbReference>
<dbReference type="Proteomes" id="UP000007962">
    <property type="component" value="Chromosome"/>
</dbReference>
<dbReference type="InterPro" id="IPR001173">
    <property type="entry name" value="Glyco_trans_2-like"/>
</dbReference>
<accession>C5C153</accession>
<evidence type="ECO:0000313" key="2">
    <source>
        <dbReference type="EMBL" id="ACQ79457.1"/>
    </source>
</evidence>
<dbReference type="CDD" id="cd00761">
    <property type="entry name" value="Glyco_tranf_GTA_type"/>
    <property type="match status" value="1"/>
</dbReference>
<dbReference type="CAZy" id="GT2">
    <property type="family name" value="Glycosyltransferase Family 2"/>
</dbReference>
<reference evidence="2 3" key="1">
    <citation type="journal article" date="2009" name="Stand. Genomic Sci.">
        <title>Complete genome sequence of Beutenbergia cavernae type strain (HKI 0122).</title>
        <authorList>
            <person name="Land M."/>
            <person name="Pukall R."/>
            <person name="Abt B."/>
            <person name="Goker M."/>
            <person name="Rohde M."/>
            <person name="Glavina Del Rio T."/>
            <person name="Tice H."/>
            <person name="Copeland A."/>
            <person name="Cheng J.F."/>
            <person name="Lucas S."/>
            <person name="Chen F."/>
            <person name="Nolan M."/>
            <person name="Bruce D."/>
            <person name="Goodwin L."/>
            <person name="Pitluck S."/>
            <person name="Ivanova N."/>
            <person name="Mavromatis K."/>
            <person name="Ovchinnikova G."/>
            <person name="Pati A."/>
            <person name="Chen A."/>
            <person name="Palaniappan K."/>
            <person name="Hauser L."/>
            <person name="Chang Y.J."/>
            <person name="Jefferies C.C."/>
            <person name="Saunders E."/>
            <person name="Brettin T."/>
            <person name="Detter J.C."/>
            <person name="Han C."/>
            <person name="Chain P."/>
            <person name="Bristow J."/>
            <person name="Eisen J.A."/>
            <person name="Markowitz V."/>
            <person name="Hugenholtz P."/>
            <person name="Kyrpides N.C."/>
            <person name="Klenk H.P."/>
            <person name="Lapidus A."/>
        </authorList>
    </citation>
    <scope>NUCLEOTIDE SEQUENCE [LARGE SCALE GENOMIC DNA]</scope>
    <source>
        <strain evidence="3">ATCC BAA-8 / DSM 12333 / NBRC 16432</strain>
    </source>
</reference>
<proteinExistence type="predicted"/>
<dbReference type="SUPFAM" id="SSF53448">
    <property type="entry name" value="Nucleotide-diphospho-sugar transferases"/>
    <property type="match status" value="1"/>
</dbReference>
<name>C5C153_BEUC1</name>